<proteinExistence type="predicted"/>
<evidence type="ECO:0000256" key="6">
    <source>
        <dbReference type="SAM" id="SignalP"/>
    </source>
</evidence>
<comment type="caution">
    <text evidence="9">The sequence shown here is derived from an EMBL/GenBank/DDBJ whole genome shotgun (WGS) entry which is preliminary data.</text>
</comment>
<dbReference type="InterPro" id="IPR018392">
    <property type="entry name" value="LysM"/>
</dbReference>
<keyword evidence="2" id="KW-0081">Bacteriolytic enzyme</keyword>
<sequence>MYKRFFLVFLSIFVIACSSNKTVVRTTKSAPTKPRIATVQTARKTLQSTSHSQTKIETKKPSDNNSTNNSRGEIVILEATTKVKVTTELVLAYIDRYKEIAKDNMNKNGVPASITLGQAILESGAGTGPLSVQGNNHFGIKCHKEWTGASIRHTDDEENECFRKYDDPSHSFRDHSYFLVSRPRYADLFKLGKDDYKAWAKGLKAAGYATDPKYPDKLISLIERYQLQKYDAEVLGNEFIPNSKSEPIAYNDESKYTVVKGDTLYSISKRFNISVDDLKKKNNLTDNSLSLGQSIIIK</sequence>
<dbReference type="PROSITE" id="PS50943">
    <property type="entry name" value="HTH_CROC1"/>
    <property type="match status" value="1"/>
</dbReference>
<dbReference type="SMART" id="SM00257">
    <property type="entry name" value="LysM"/>
    <property type="match status" value="1"/>
</dbReference>
<dbReference type="PROSITE" id="PS51782">
    <property type="entry name" value="LYSM"/>
    <property type="match status" value="1"/>
</dbReference>
<reference evidence="9 10" key="1">
    <citation type="submission" date="2019-03" db="EMBL/GenBank/DDBJ databases">
        <title>Genomic Encyclopedia of Archaeal and Bacterial Type Strains, Phase II (KMG-II): from individual species to whole genera.</title>
        <authorList>
            <person name="Goeker M."/>
        </authorList>
    </citation>
    <scope>NUCLEOTIDE SEQUENCE [LARGE SCALE GENOMIC DNA]</scope>
    <source>
        <strain evidence="9 10">DSM 25687</strain>
    </source>
</reference>
<dbReference type="OrthoDB" id="977752at2"/>
<gene>
    <name evidence="9" type="ORF">BC748_2410</name>
</gene>
<name>A0A4R6Q8I4_9FLAO</name>
<dbReference type="PANTHER" id="PTHR33308">
    <property type="entry name" value="PEPTIDOGLYCAN HYDROLASE FLGJ"/>
    <property type="match status" value="1"/>
</dbReference>
<evidence type="ECO:0000313" key="9">
    <source>
        <dbReference type="EMBL" id="TDP58367.1"/>
    </source>
</evidence>
<dbReference type="AlphaFoldDB" id="A0A4R6Q8I4"/>
<keyword evidence="10" id="KW-1185">Reference proteome</keyword>
<dbReference type="PANTHER" id="PTHR33308:SF9">
    <property type="entry name" value="PEPTIDOGLYCAN HYDROLASE FLGJ"/>
    <property type="match status" value="1"/>
</dbReference>
<dbReference type="Pfam" id="PF01476">
    <property type="entry name" value="LysM"/>
    <property type="match status" value="1"/>
</dbReference>
<dbReference type="RefSeq" id="WP_133533631.1">
    <property type="nucleotide sequence ID" value="NZ_SNXR01000015.1"/>
</dbReference>
<evidence type="ECO:0000259" key="7">
    <source>
        <dbReference type="PROSITE" id="PS50943"/>
    </source>
</evidence>
<feature type="domain" description="LysM" evidence="8">
    <location>
        <begin position="254"/>
        <end position="297"/>
    </location>
</feature>
<dbReference type="InterPro" id="IPR001387">
    <property type="entry name" value="Cro/C1-type_HTH"/>
</dbReference>
<dbReference type="EMBL" id="SNXR01000015">
    <property type="protein sequence ID" value="TDP58367.1"/>
    <property type="molecule type" value="Genomic_DNA"/>
</dbReference>
<dbReference type="InterPro" id="IPR036779">
    <property type="entry name" value="LysM_dom_sf"/>
</dbReference>
<feature type="compositionally biased region" description="Polar residues" evidence="5">
    <location>
        <begin position="42"/>
        <end position="53"/>
    </location>
</feature>
<dbReference type="SUPFAM" id="SSF54106">
    <property type="entry name" value="LysM domain"/>
    <property type="match status" value="1"/>
</dbReference>
<dbReference type="SMART" id="SM00047">
    <property type="entry name" value="LYZ2"/>
    <property type="match status" value="1"/>
</dbReference>
<feature type="region of interest" description="Disordered" evidence="5">
    <location>
        <begin position="42"/>
        <end position="69"/>
    </location>
</feature>
<feature type="domain" description="HTH cro/C1-type" evidence="7">
    <location>
        <begin position="253"/>
        <end position="278"/>
    </location>
</feature>
<keyword evidence="6" id="KW-0732">Signal</keyword>
<evidence type="ECO:0000256" key="4">
    <source>
        <dbReference type="ARBA" id="ARBA00032108"/>
    </source>
</evidence>
<dbReference type="PROSITE" id="PS51257">
    <property type="entry name" value="PROKAR_LIPOPROTEIN"/>
    <property type="match status" value="1"/>
</dbReference>
<organism evidence="9 10">
    <name type="scientific">Flavobacterium dankookense</name>
    <dbReference type="NCBI Taxonomy" id="706186"/>
    <lineage>
        <taxon>Bacteria</taxon>
        <taxon>Pseudomonadati</taxon>
        <taxon>Bacteroidota</taxon>
        <taxon>Flavobacteriia</taxon>
        <taxon>Flavobacteriales</taxon>
        <taxon>Flavobacteriaceae</taxon>
        <taxon>Flavobacterium</taxon>
    </lineage>
</organism>
<dbReference type="InterPro" id="IPR051056">
    <property type="entry name" value="Glycosyl_Hydrolase_73"/>
</dbReference>
<keyword evidence="1" id="KW-0929">Antimicrobial</keyword>
<feature type="chain" id="PRO_5020787260" description="Peptidoglycan hydrolase" evidence="6">
    <location>
        <begin position="17"/>
        <end position="298"/>
    </location>
</feature>
<evidence type="ECO:0000256" key="3">
    <source>
        <dbReference type="ARBA" id="ARBA00022801"/>
    </source>
</evidence>
<dbReference type="Gene3D" id="3.10.350.10">
    <property type="entry name" value="LysM domain"/>
    <property type="match status" value="1"/>
</dbReference>
<evidence type="ECO:0000256" key="5">
    <source>
        <dbReference type="SAM" id="MobiDB-lite"/>
    </source>
</evidence>
<evidence type="ECO:0000259" key="8">
    <source>
        <dbReference type="PROSITE" id="PS51782"/>
    </source>
</evidence>
<dbReference type="GO" id="GO:0031640">
    <property type="term" value="P:killing of cells of another organism"/>
    <property type="evidence" value="ECO:0007669"/>
    <property type="project" value="UniProtKB-KW"/>
</dbReference>
<dbReference type="Pfam" id="PF01832">
    <property type="entry name" value="Glucosaminidase"/>
    <property type="match status" value="1"/>
</dbReference>
<feature type="signal peptide" evidence="6">
    <location>
        <begin position="1"/>
        <end position="16"/>
    </location>
</feature>
<evidence type="ECO:0000256" key="2">
    <source>
        <dbReference type="ARBA" id="ARBA00022638"/>
    </source>
</evidence>
<dbReference type="InterPro" id="IPR002901">
    <property type="entry name" value="MGlyc_endo_b_GlcNAc-like_dom"/>
</dbReference>
<protein>
    <recommendedName>
        <fullName evidence="4">Peptidoglycan hydrolase</fullName>
    </recommendedName>
</protein>
<accession>A0A4R6Q8I4</accession>
<evidence type="ECO:0000256" key="1">
    <source>
        <dbReference type="ARBA" id="ARBA00022529"/>
    </source>
</evidence>
<evidence type="ECO:0000313" key="10">
    <source>
        <dbReference type="Proteomes" id="UP000295260"/>
    </source>
</evidence>
<dbReference type="Gene3D" id="1.10.530.10">
    <property type="match status" value="1"/>
</dbReference>
<keyword evidence="3 9" id="KW-0378">Hydrolase</keyword>
<dbReference type="Proteomes" id="UP000295260">
    <property type="component" value="Unassembled WGS sequence"/>
</dbReference>
<dbReference type="GO" id="GO:0004040">
    <property type="term" value="F:amidase activity"/>
    <property type="evidence" value="ECO:0007669"/>
    <property type="project" value="InterPro"/>
</dbReference>
<dbReference type="CDD" id="cd00118">
    <property type="entry name" value="LysM"/>
    <property type="match status" value="1"/>
</dbReference>
<dbReference type="GO" id="GO:0042742">
    <property type="term" value="P:defense response to bacterium"/>
    <property type="evidence" value="ECO:0007669"/>
    <property type="project" value="UniProtKB-KW"/>
</dbReference>